<feature type="compositionally biased region" description="Polar residues" evidence="5">
    <location>
        <begin position="117"/>
        <end position="126"/>
    </location>
</feature>
<evidence type="ECO:0000313" key="8">
    <source>
        <dbReference type="Proteomes" id="UP001152759"/>
    </source>
</evidence>
<dbReference type="EMBL" id="OU963864">
    <property type="protein sequence ID" value="CAH0386572.1"/>
    <property type="molecule type" value="Genomic_DNA"/>
</dbReference>
<gene>
    <name evidence="7" type="ORF">BEMITA_LOCUS5667</name>
</gene>
<reference evidence="7" key="1">
    <citation type="submission" date="2021-12" db="EMBL/GenBank/DDBJ databases">
        <authorList>
            <person name="King R."/>
        </authorList>
    </citation>
    <scope>NUCLEOTIDE SEQUENCE</scope>
</reference>
<dbReference type="InterPro" id="IPR027329">
    <property type="entry name" value="TPX2_C"/>
</dbReference>
<feature type="compositionally biased region" description="Basic and acidic residues" evidence="5">
    <location>
        <begin position="204"/>
        <end position="218"/>
    </location>
</feature>
<proteinExistence type="inferred from homology"/>
<dbReference type="AlphaFoldDB" id="A0A9P0A7X0"/>
<feature type="region of interest" description="Disordered" evidence="5">
    <location>
        <begin position="49"/>
        <end position="126"/>
    </location>
</feature>
<keyword evidence="8" id="KW-1185">Reference proteome</keyword>
<dbReference type="Pfam" id="PF06886">
    <property type="entry name" value="TPX2"/>
    <property type="match status" value="2"/>
</dbReference>
<name>A0A9P0A7X0_BEMTA</name>
<dbReference type="GO" id="GO:0060236">
    <property type="term" value="P:regulation of mitotic spindle organization"/>
    <property type="evidence" value="ECO:0007669"/>
    <property type="project" value="InterPro"/>
</dbReference>
<feature type="region of interest" description="Disordered" evidence="5">
    <location>
        <begin position="539"/>
        <end position="581"/>
    </location>
</feature>
<evidence type="ECO:0000256" key="2">
    <source>
        <dbReference type="ARBA" id="ARBA00005885"/>
    </source>
</evidence>
<dbReference type="PANTHER" id="PTHR14326">
    <property type="entry name" value="TARGETING PROTEIN FOR XKLP2"/>
    <property type="match status" value="1"/>
</dbReference>
<feature type="domain" description="TPX2 C-terminal" evidence="6">
    <location>
        <begin position="387"/>
        <end position="423"/>
    </location>
</feature>
<evidence type="ECO:0000259" key="6">
    <source>
        <dbReference type="Pfam" id="PF06886"/>
    </source>
</evidence>
<dbReference type="GO" id="GO:0005819">
    <property type="term" value="C:spindle"/>
    <property type="evidence" value="ECO:0007669"/>
    <property type="project" value="InterPro"/>
</dbReference>
<keyword evidence="3" id="KW-0963">Cytoplasm</keyword>
<organism evidence="7 8">
    <name type="scientific">Bemisia tabaci</name>
    <name type="common">Sweetpotato whitefly</name>
    <name type="synonym">Aleurodes tabaci</name>
    <dbReference type="NCBI Taxonomy" id="7038"/>
    <lineage>
        <taxon>Eukaryota</taxon>
        <taxon>Metazoa</taxon>
        <taxon>Ecdysozoa</taxon>
        <taxon>Arthropoda</taxon>
        <taxon>Hexapoda</taxon>
        <taxon>Insecta</taxon>
        <taxon>Pterygota</taxon>
        <taxon>Neoptera</taxon>
        <taxon>Paraneoptera</taxon>
        <taxon>Hemiptera</taxon>
        <taxon>Sternorrhyncha</taxon>
        <taxon>Aleyrodoidea</taxon>
        <taxon>Aleyrodidae</taxon>
        <taxon>Aleyrodinae</taxon>
        <taxon>Bemisia</taxon>
    </lineage>
</organism>
<evidence type="ECO:0000256" key="1">
    <source>
        <dbReference type="ARBA" id="ARBA00004245"/>
    </source>
</evidence>
<dbReference type="InterPro" id="IPR009675">
    <property type="entry name" value="TPX2_fam"/>
</dbReference>
<dbReference type="PANTHER" id="PTHR14326:SF44">
    <property type="entry name" value="TARGETING PROTEIN FOR XKLP2"/>
    <property type="match status" value="1"/>
</dbReference>
<sequence length="581" mass="66022">MATPFKFNAPMFTDFLSSDQDDINRLDKFFCTNDDLSSKPVTRISIKQEIASPRIGSSDKRKSLSLNSLHIKEETKSPSPVAPVNKRRSPRSATRNYTATDDSNRCRSRSRSCVSSQKPELSDPSNHESILNQALEHLTVSAKKKKLPGQNIYNGIQLDPSVLASSNKEHPMMTRRDKIIKTPVLVLRTRSVLKSAEKINPSASEKRSQAAKQEEAGSRKRKSLQPLEALCLPLFSNQASSEVDTADVEMQDGIVQMKIPKHPQDDCVQLSCPPPRKSTVTFSDVKYEPKKPDVHTDSKGPYNFSAKPDAGSIFPVTRKRLVLTEPKTPQLRTARRSVARTNNRVAVINSAGGSQTFKFQTVLHTGVPANIKSGPTEVKPFSFEERDKQMLLKKEQKIKQMLEEERKKAEFHANPLPSYLNVKKEIPIPSTRSYTLSKRRTLYKFELVGTKVNEKENPAPLPFKAQPPTVLQKDPFIPKKADRPLLEIPDFELKTERRAREREQFEITMKEREAQMEMALREREAERKRQEEREIAMMRQQAVHKAQPVPKVKPPQIKPSMKPLTNPVSPKFSSRFTRQEN</sequence>
<keyword evidence="4" id="KW-0206">Cytoskeleton</keyword>
<evidence type="ECO:0000313" key="7">
    <source>
        <dbReference type="EMBL" id="CAH0386572.1"/>
    </source>
</evidence>
<evidence type="ECO:0000256" key="3">
    <source>
        <dbReference type="ARBA" id="ARBA00022490"/>
    </source>
</evidence>
<accession>A0A9P0A7X0</accession>
<dbReference type="Proteomes" id="UP001152759">
    <property type="component" value="Chromosome 3"/>
</dbReference>
<evidence type="ECO:0000256" key="4">
    <source>
        <dbReference type="ARBA" id="ARBA00023212"/>
    </source>
</evidence>
<protein>
    <recommendedName>
        <fullName evidence="6">TPX2 C-terminal domain-containing protein</fullName>
    </recommendedName>
</protein>
<evidence type="ECO:0000256" key="5">
    <source>
        <dbReference type="SAM" id="MobiDB-lite"/>
    </source>
</evidence>
<dbReference type="GO" id="GO:0005874">
    <property type="term" value="C:microtubule"/>
    <property type="evidence" value="ECO:0007669"/>
    <property type="project" value="InterPro"/>
</dbReference>
<feature type="compositionally biased region" description="Polar residues" evidence="5">
    <location>
        <begin position="566"/>
        <end position="581"/>
    </location>
</feature>
<feature type="domain" description="TPX2 C-terminal" evidence="6">
    <location>
        <begin position="491"/>
        <end position="565"/>
    </location>
</feature>
<comment type="similarity">
    <text evidence="2">Belongs to the TPX2 family.</text>
</comment>
<comment type="subcellular location">
    <subcellularLocation>
        <location evidence="1">Cytoplasm</location>
        <location evidence="1">Cytoskeleton</location>
    </subcellularLocation>
</comment>
<feature type="region of interest" description="Disordered" evidence="5">
    <location>
        <begin position="197"/>
        <end position="223"/>
    </location>
</feature>
<feature type="compositionally biased region" description="Polar residues" evidence="5">
    <location>
        <begin position="91"/>
        <end position="101"/>
    </location>
</feature>